<dbReference type="InterPro" id="IPR047057">
    <property type="entry name" value="MerR_fam"/>
</dbReference>
<dbReference type="GO" id="GO:0003677">
    <property type="term" value="F:DNA binding"/>
    <property type="evidence" value="ECO:0007669"/>
    <property type="project" value="UniProtKB-KW"/>
</dbReference>
<dbReference type="CDD" id="cd04781">
    <property type="entry name" value="HTH_MerR-like_sg6"/>
    <property type="match status" value="1"/>
</dbReference>
<name>A0A849V874_9GAMM</name>
<sequence>MDIGEAAKRSNLPASTLRYYEEKGLIKSIGRNGLKRVFANDIVEKLAFISLGRIAGLSLDEIKQMLLHGNMKVNRSLLLSKADEIEAQINQLTLMQDSLRHAANCPSTDHFECPKFIKLLKLATGRWNKSRR</sequence>
<feature type="domain" description="HTH merR-type" evidence="2">
    <location>
        <begin position="1"/>
        <end position="68"/>
    </location>
</feature>
<organism evidence="3 4">
    <name type="scientific">Pseudoalteromonas caenipelagi</name>
    <dbReference type="NCBI Taxonomy" id="2726988"/>
    <lineage>
        <taxon>Bacteria</taxon>
        <taxon>Pseudomonadati</taxon>
        <taxon>Pseudomonadota</taxon>
        <taxon>Gammaproteobacteria</taxon>
        <taxon>Alteromonadales</taxon>
        <taxon>Pseudoalteromonadaceae</taxon>
        <taxon>Pseudoalteromonas</taxon>
    </lineage>
</organism>
<gene>
    <name evidence="3" type="ORF">HG263_02500</name>
</gene>
<dbReference type="EMBL" id="JABBPG010000001">
    <property type="protein sequence ID" value="NOU49416.1"/>
    <property type="molecule type" value="Genomic_DNA"/>
</dbReference>
<dbReference type="Pfam" id="PF13411">
    <property type="entry name" value="MerR_1"/>
    <property type="match status" value="1"/>
</dbReference>
<dbReference type="SMART" id="SM00422">
    <property type="entry name" value="HTH_MERR"/>
    <property type="match status" value="1"/>
</dbReference>
<protein>
    <submittedName>
        <fullName evidence="3">Helix-turn-helix domain-containing protein</fullName>
    </submittedName>
</protein>
<dbReference type="RefSeq" id="WP_171624494.1">
    <property type="nucleotide sequence ID" value="NZ_JABBPG010000001.1"/>
</dbReference>
<keyword evidence="1" id="KW-0238">DNA-binding</keyword>
<proteinExistence type="predicted"/>
<dbReference type="PANTHER" id="PTHR30204:SF97">
    <property type="entry name" value="MERR FAMILY REGULATORY PROTEIN"/>
    <property type="match status" value="1"/>
</dbReference>
<dbReference type="SUPFAM" id="SSF46955">
    <property type="entry name" value="Putative DNA-binding domain"/>
    <property type="match status" value="1"/>
</dbReference>
<evidence type="ECO:0000259" key="2">
    <source>
        <dbReference type="PROSITE" id="PS50937"/>
    </source>
</evidence>
<dbReference type="InterPro" id="IPR009061">
    <property type="entry name" value="DNA-bd_dom_put_sf"/>
</dbReference>
<dbReference type="PROSITE" id="PS50937">
    <property type="entry name" value="HTH_MERR_2"/>
    <property type="match status" value="1"/>
</dbReference>
<dbReference type="Proteomes" id="UP000586305">
    <property type="component" value="Unassembled WGS sequence"/>
</dbReference>
<evidence type="ECO:0000313" key="4">
    <source>
        <dbReference type="Proteomes" id="UP000586305"/>
    </source>
</evidence>
<keyword evidence="4" id="KW-1185">Reference proteome</keyword>
<evidence type="ECO:0000313" key="3">
    <source>
        <dbReference type="EMBL" id="NOU49416.1"/>
    </source>
</evidence>
<evidence type="ECO:0000256" key="1">
    <source>
        <dbReference type="ARBA" id="ARBA00023125"/>
    </source>
</evidence>
<dbReference type="PANTHER" id="PTHR30204">
    <property type="entry name" value="REDOX-CYCLING DRUG-SENSING TRANSCRIPTIONAL ACTIVATOR SOXR"/>
    <property type="match status" value="1"/>
</dbReference>
<comment type="caution">
    <text evidence="3">The sequence shown here is derived from an EMBL/GenBank/DDBJ whole genome shotgun (WGS) entry which is preliminary data.</text>
</comment>
<accession>A0A849V874</accession>
<dbReference type="GO" id="GO:0003700">
    <property type="term" value="F:DNA-binding transcription factor activity"/>
    <property type="evidence" value="ECO:0007669"/>
    <property type="project" value="InterPro"/>
</dbReference>
<dbReference type="InterPro" id="IPR000551">
    <property type="entry name" value="MerR-type_HTH_dom"/>
</dbReference>
<dbReference type="AlphaFoldDB" id="A0A849V874"/>
<reference evidence="3 4" key="1">
    <citation type="submission" date="2020-04" db="EMBL/GenBank/DDBJ databases">
        <title>Pseudoalteromonas caenipelagi sp. nov., isolated from a tidal flat.</title>
        <authorList>
            <person name="Park S."/>
            <person name="Yoon J.-H."/>
        </authorList>
    </citation>
    <scope>NUCLEOTIDE SEQUENCE [LARGE SCALE GENOMIC DNA]</scope>
    <source>
        <strain evidence="3 4">JBTF-M23</strain>
    </source>
</reference>
<dbReference type="Gene3D" id="1.10.1660.10">
    <property type="match status" value="1"/>
</dbReference>